<keyword evidence="3" id="KW-1185">Reference proteome</keyword>
<evidence type="ECO:0000313" key="2">
    <source>
        <dbReference type="EMBL" id="OVA16145.1"/>
    </source>
</evidence>
<dbReference type="InParanoid" id="A0A200R0A8"/>
<reference evidence="2 3" key="1">
    <citation type="journal article" date="2017" name="Mol. Plant">
        <title>The Genome of Medicinal Plant Macleaya cordata Provides New Insights into Benzylisoquinoline Alkaloids Metabolism.</title>
        <authorList>
            <person name="Liu X."/>
            <person name="Liu Y."/>
            <person name="Huang P."/>
            <person name="Ma Y."/>
            <person name="Qing Z."/>
            <person name="Tang Q."/>
            <person name="Cao H."/>
            <person name="Cheng P."/>
            <person name="Zheng Y."/>
            <person name="Yuan Z."/>
            <person name="Zhou Y."/>
            <person name="Liu J."/>
            <person name="Tang Z."/>
            <person name="Zhuo Y."/>
            <person name="Zhang Y."/>
            <person name="Yu L."/>
            <person name="Huang J."/>
            <person name="Yang P."/>
            <person name="Peng Q."/>
            <person name="Zhang J."/>
            <person name="Jiang W."/>
            <person name="Zhang Z."/>
            <person name="Lin K."/>
            <person name="Ro D.K."/>
            <person name="Chen X."/>
            <person name="Xiong X."/>
            <person name="Shang Y."/>
            <person name="Huang S."/>
            <person name="Zeng J."/>
        </authorList>
    </citation>
    <scope>NUCLEOTIDE SEQUENCE [LARGE SCALE GENOMIC DNA]</scope>
    <source>
        <strain evidence="3">cv. BLH2017</strain>
        <tissue evidence="2">Root</tissue>
    </source>
</reference>
<dbReference type="GO" id="GO:0003676">
    <property type="term" value="F:nucleic acid binding"/>
    <property type="evidence" value="ECO:0007669"/>
    <property type="project" value="InterPro"/>
</dbReference>
<dbReference type="OMA" id="EDIRCCA"/>
<dbReference type="Gene3D" id="3.30.420.10">
    <property type="entry name" value="Ribonuclease H-like superfamily/Ribonuclease H"/>
    <property type="match status" value="1"/>
</dbReference>
<evidence type="ECO:0000259" key="1">
    <source>
        <dbReference type="PROSITE" id="PS50879"/>
    </source>
</evidence>
<evidence type="ECO:0000313" key="3">
    <source>
        <dbReference type="Proteomes" id="UP000195402"/>
    </source>
</evidence>
<dbReference type="EMBL" id="MVGT01000629">
    <property type="protein sequence ID" value="OVA16145.1"/>
    <property type="molecule type" value="Genomic_DNA"/>
</dbReference>
<dbReference type="PANTHER" id="PTHR47723:SF19">
    <property type="entry name" value="POLYNUCLEOTIDYL TRANSFERASE, RIBONUCLEASE H-LIKE SUPERFAMILY PROTEIN"/>
    <property type="match status" value="1"/>
</dbReference>
<dbReference type="InterPro" id="IPR026960">
    <property type="entry name" value="RVT-Znf"/>
</dbReference>
<dbReference type="InterPro" id="IPR044730">
    <property type="entry name" value="RNase_H-like_dom_plant"/>
</dbReference>
<gene>
    <name evidence="2" type="ORF">BVC80_8457g5</name>
</gene>
<dbReference type="PROSITE" id="PS50879">
    <property type="entry name" value="RNASE_H_1"/>
    <property type="match status" value="1"/>
</dbReference>
<dbReference type="Proteomes" id="UP000195402">
    <property type="component" value="Unassembled WGS sequence"/>
</dbReference>
<protein>
    <submittedName>
        <fullName evidence="2">Ribonuclease H domain</fullName>
    </submittedName>
</protein>
<dbReference type="PANTHER" id="PTHR47723">
    <property type="entry name" value="OS05G0353850 PROTEIN"/>
    <property type="match status" value="1"/>
</dbReference>
<name>A0A200R0A8_MACCD</name>
<comment type="caution">
    <text evidence="2">The sequence shown here is derived from an EMBL/GenBank/DDBJ whole genome shotgun (WGS) entry which is preliminary data.</text>
</comment>
<dbReference type="CDD" id="cd06222">
    <property type="entry name" value="RNase_H_like"/>
    <property type="match status" value="1"/>
</dbReference>
<dbReference type="InterPro" id="IPR002156">
    <property type="entry name" value="RNaseH_domain"/>
</dbReference>
<sequence length="493" mass="55785">MRNFLWTGDPASKKFITKAWHKLCCPKDEGGLGLTRLENINRALLLKLVWRIISHKDHWASFLKAKFQSRTGNWISYYKQSSIWGGLKWAIQGMEKNLGWIIGDGKDISLWHDAWCSTEPITDLISNNGSSLDHLARVSDIIANGQWSIPLTIADNFRLANINTSTIPPPLLGEDIRCCATDKRLHDRGINIASRCSLCLKNIENDTHLFWICPFAANIWSWIHELFGFQWNPHVQNFETVTAHATTRSAAIRDLWAAAITNVLTEIWHHRNSCIFNNIPASSRRVKSKILANFFECSILMKSTMHNRVEDLMIFKNLQINPRPAKPTRVLQCFWSLPDLDQLKIGCDGCSRGNPGPSGAGVILRDHTGNTIGAMSAGLGICTNFVAELLAIILGLEWASDRGWSKIWVTSDSQTAIKCFASDKVPWFINSRWHNIRKNLTIKFSSVFRETNFAADTMSKRGANLPLGTKETFDHRPSFLAVENPNTCYFRFS</sequence>
<dbReference type="Pfam" id="PF13966">
    <property type="entry name" value="zf-RVT"/>
    <property type="match status" value="1"/>
</dbReference>
<proteinExistence type="predicted"/>
<organism evidence="2 3">
    <name type="scientific">Macleaya cordata</name>
    <name type="common">Five-seeded plume-poppy</name>
    <name type="synonym">Bocconia cordata</name>
    <dbReference type="NCBI Taxonomy" id="56857"/>
    <lineage>
        <taxon>Eukaryota</taxon>
        <taxon>Viridiplantae</taxon>
        <taxon>Streptophyta</taxon>
        <taxon>Embryophyta</taxon>
        <taxon>Tracheophyta</taxon>
        <taxon>Spermatophyta</taxon>
        <taxon>Magnoliopsida</taxon>
        <taxon>Ranunculales</taxon>
        <taxon>Papaveraceae</taxon>
        <taxon>Papaveroideae</taxon>
        <taxon>Macleaya</taxon>
    </lineage>
</organism>
<dbReference type="InterPro" id="IPR012337">
    <property type="entry name" value="RNaseH-like_sf"/>
</dbReference>
<dbReference type="InterPro" id="IPR053151">
    <property type="entry name" value="RNase_H-like"/>
</dbReference>
<dbReference type="GO" id="GO:0004523">
    <property type="term" value="F:RNA-DNA hybrid ribonuclease activity"/>
    <property type="evidence" value="ECO:0007669"/>
    <property type="project" value="InterPro"/>
</dbReference>
<dbReference type="AlphaFoldDB" id="A0A200R0A8"/>
<dbReference type="OrthoDB" id="1380667at2759"/>
<dbReference type="InterPro" id="IPR036397">
    <property type="entry name" value="RNaseH_sf"/>
</dbReference>
<feature type="domain" description="RNase H type-1" evidence="1">
    <location>
        <begin position="339"/>
        <end position="468"/>
    </location>
</feature>
<dbReference type="SUPFAM" id="SSF53098">
    <property type="entry name" value="Ribonuclease H-like"/>
    <property type="match status" value="1"/>
</dbReference>
<dbReference type="Pfam" id="PF13456">
    <property type="entry name" value="RVT_3"/>
    <property type="match status" value="1"/>
</dbReference>
<accession>A0A200R0A8</accession>